<comment type="caution">
    <text evidence="10">The sequence shown here is derived from an EMBL/GenBank/DDBJ whole genome shotgun (WGS) entry which is preliminary data.</text>
</comment>
<dbReference type="Pfam" id="PF13962">
    <property type="entry name" value="PGG"/>
    <property type="match status" value="1"/>
</dbReference>
<dbReference type="OrthoDB" id="194358at2759"/>
<dbReference type="PANTHER" id="PTHR24186">
    <property type="entry name" value="PROTEIN PHOSPHATASE 1 REGULATORY SUBUNIT"/>
    <property type="match status" value="1"/>
</dbReference>
<dbReference type="PROSITE" id="PS50088">
    <property type="entry name" value="ANK_REPEAT"/>
    <property type="match status" value="2"/>
</dbReference>
<name>A0A9Q1KAJ2_9CARY</name>
<keyword evidence="5 7" id="KW-0040">ANK repeat</keyword>
<dbReference type="SMART" id="SM00248">
    <property type="entry name" value="ANK"/>
    <property type="match status" value="5"/>
</dbReference>
<feature type="transmembrane region" description="Helical" evidence="8">
    <location>
        <begin position="395"/>
        <end position="416"/>
    </location>
</feature>
<feature type="transmembrane region" description="Helical" evidence="8">
    <location>
        <begin position="353"/>
        <end position="374"/>
    </location>
</feature>
<feature type="repeat" description="ANK" evidence="7">
    <location>
        <begin position="157"/>
        <end position="190"/>
    </location>
</feature>
<dbReference type="GO" id="GO:0005886">
    <property type="term" value="C:plasma membrane"/>
    <property type="evidence" value="ECO:0007669"/>
    <property type="project" value="TreeGrafter"/>
</dbReference>
<evidence type="ECO:0000313" key="11">
    <source>
        <dbReference type="Proteomes" id="UP001153076"/>
    </source>
</evidence>
<evidence type="ECO:0000256" key="4">
    <source>
        <dbReference type="ARBA" id="ARBA00022989"/>
    </source>
</evidence>
<reference evidence="10" key="1">
    <citation type="submission" date="2022-04" db="EMBL/GenBank/DDBJ databases">
        <title>Carnegiea gigantea Genome sequencing and assembly v2.</title>
        <authorList>
            <person name="Copetti D."/>
            <person name="Sanderson M.J."/>
            <person name="Burquez A."/>
            <person name="Wojciechowski M.F."/>
        </authorList>
    </citation>
    <scope>NUCLEOTIDE SEQUENCE</scope>
    <source>
        <strain evidence="10">SGP5-SGP5p</strain>
        <tissue evidence="10">Aerial part</tissue>
    </source>
</reference>
<evidence type="ECO:0000256" key="1">
    <source>
        <dbReference type="ARBA" id="ARBA00004141"/>
    </source>
</evidence>
<keyword evidence="2 8" id="KW-0812">Transmembrane</keyword>
<gene>
    <name evidence="10" type="ORF">Cgig2_003991</name>
</gene>
<dbReference type="InterPro" id="IPR036770">
    <property type="entry name" value="Ankyrin_rpt-contain_sf"/>
</dbReference>
<dbReference type="Pfam" id="PF12796">
    <property type="entry name" value="Ank_2"/>
    <property type="match status" value="2"/>
</dbReference>
<dbReference type="InterPro" id="IPR026961">
    <property type="entry name" value="PGG_dom"/>
</dbReference>
<evidence type="ECO:0000256" key="5">
    <source>
        <dbReference type="ARBA" id="ARBA00023043"/>
    </source>
</evidence>
<keyword evidence="4 8" id="KW-1133">Transmembrane helix</keyword>
<sequence>MGILTGIEEKELQELLAKQNQAGETALYSAAEYGQVQVIRELIKFHDLNAASIKAKNGYDAFHVAANQGSLGMLYISKILFRLFPWCVSKILKILMEAYDTTNTTALQTAATQGHIEVVNFLLESGTLHAAARNGHLSVVKTLLEKEAGHTTRPDRKGQTALHMAVKGQSLEAVNELINADPSSINMADTKGNIALHVAARKCRAQIVRKLLAENVTDTTVVNRAGETALDTAKKMMHPEIAESFRSTGCRVIKPLATSSVHQLKQTVSDIKYEVHYQLEHTRQTRKRVQGIAERLNKMHAEGLNIAINSTTVVAVLIATPSSQSQGNMLMTQVTFTQWLLLEKQTIAPQVPFMIFFVLDSVAIFISLGIVVVQTSMVVIESKAKKQMMAIINKLIWLACVLIPVAFLALAFYCGGGENERWLAIGVTVIGATIMASTIGTMCYWAKDLTSLRKSSLGSRTRSLLVLVMSDSEILNSERFILIPRMYKTKQAQEIAYDLSLSITSEEIGQI</sequence>
<evidence type="ECO:0000256" key="2">
    <source>
        <dbReference type="ARBA" id="ARBA00022692"/>
    </source>
</evidence>
<feature type="domain" description="PGG" evidence="9">
    <location>
        <begin position="303"/>
        <end position="412"/>
    </location>
</feature>
<proteinExistence type="predicted"/>
<dbReference type="AlphaFoldDB" id="A0A9Q1KAJ2"/>
<feature type="transmembrane region" description="Helical" evidence="8">
    <location>
        <begin position="422"/>
        <end position="446"/>
    </location>
</feature>
<dbReference type="PANTHER" id="PTHR24186:SF18">
    <property type="entry name" value="ANKYRIN REPEAT FAMILY PROTEIN"/>
    <property type="match status" value="1"/>
</dbReference>
<feature type="repeat" description="ANK" evidence="7">
    <location>
        <begin position="102"/>
        <end position="126"/>
    </location>
</feature>
<dbReference type="EMBL" id="JAKOGI010000205">
    <property type="protein sequence ID" value="KAJ8439925.1"/>
    <property type="molecule type" value="Genomic_DNA"/>
</dbReference>
<protein>
    <recommendedName>
        <fullName evidence="9">PGG domain-containing protein</fullName>
    </recommendedName>
</protein>
<evidence type="ECO:0000256" key="8">
    <source>
        <dbReference type="SAM" id="Phobius"/>
    </source>
</evidence>
<organism evidence="10 11">
    <name type="scientific">Carnegiea gigantea</name>
    <dbReference type="NCBI Taxonomy" id="171969"/>
    <lineage>
        <taxon>Eukaryota</taxon>
        <taxon>Viridiplantae</taxon>
        <taxon>Streptophyta</taxon>
        <taxon>Embryophyta</taxon>
        <taxon>Tracheophyta</taxon>
        <taxon>Spermatophyta</taxon>
        <taxon>Magnoliopsida</taxon>
        <taxon>eudicotyledons</taxon>
        <taxon>Gunneridae</taxon>
        <taxon>Pentapetalae</taxon>
        <taxon>Caryophyllales</taxon>
        <taxon>Cactineae</taxon>
        <taxon>Cactaceae</taxon>
        <taxon>Cactoideae</taxon>
        <taxon>Echinocereeae</taxon>
        <taxon>Carnegiea</taxon>
    </lineage>
</organism>
<dbReference type="Pfam" id="PF00023">
    <property type="entry name" value="Ank"/>
    <property type="match status" value="2"/>
</dbReference>
<dbReference type="SUPFAM" id="SSF48403">
    <property type="entry name" value="Ankyrin repeat"/>
    <property type="match status" value="1"/>
</dbReference>
<dbReference type="Proteomes" id="UP001153076">
    <property type="component" value="Unassembled WGS sequence"/>
</dbReference>
<accession>A0A9Q1KAJ2</accession>
<keyword evidence="3" id="KW-0677">Repeat</keyword>
<keyword evidence="6 8" id="KW-0472">Membrane</keyword>
<comment type="subcellular location">
    <subcellularLocation>
        <location evidence="1">Membrane</location>
        <topology evidence="1">Multi-pass membrane protein</topology>
    </subcellularLocation>
</comment>
<keyword evidence="11" id="KW-1185">Reference proteome</keyword>
<evidence type="ECO:0000256" key="6">
    <source>
        <dbReference type="ARBA" id="ARBA00023136"/>
    </source>
</evidence>
<dbReference type="Gene3D" id="1.25.40.20">
    <property type="entry name" value="Ankyrin repeat-containing domain"/>
    <property type="match status" value="2"/>
</dbReference>
<evidence type="ECO:0000313" key="10">
    <source>
        <dbReference type="EMBL" id="KAJ8439925.1"/>
    </source>
</evidence>
<dbReference type="PROSITE" id="PS50297">
    <property type="entry name" value="ANK_REP_REGION"/>
    <property type="match status" value="1"/>
</dbReference>
<dbReference type="InterPro" id="IPR002110">
    <property type="entry name" value="Ankyrin_rpt"/>
</dbReference>
<evidence type="ECO:0000259" key="9">
    <source>
        <dbReference type="Pfam" id="PF13962"/>
    </source>
</evidence>
<evidence type="ECO:0000256" key="3">
    <source>
        <dbReference type="ARBA" id="ARBA00022737"/>
    </source>
</evidence>
<evidence type="ECO:0000256" key="7">
    <source>
        <dbReference type="PROSITE-ProRule" id="PRU00023"/>
    </source>
</evidence>